<keyword evidence="1" id="KW-0285">Flavoprotein</keyword>
<comment type="caution">
    <text evidence="3">The sequence shown here is derived from an EMBL/GenBank/DDBJ whole genome shotgun (WGS) entry which is preliminary data.</text>
</comment>
<dbReference type="EMBL" id="DSUJ01000011">
    <property type="protein sequence ID" value="HFI92584.1"/>
    <property type="molecule type" value="Genomic_DNA"/>
</dbReference>
<dbReference type="Pfam" id="PF13738">
    <property type="entry name" value="Pyr_redox_3"/>
    <property type="match status" value="1"/>
</dbReference>
<name>A0A7V3E8S6_9BACT</name>
<dbReference type="AlphaFoldDB" id="A0A7V3E8S6"/>
<protein>
    <submittedName>
        <fullName evidence="3">YpdA family putative bacillithiol disulfide reductase</fullName>
    </submittedName>
</protein>
<evidence type="ECO:0000256" key="1">
    <source>
        <dbReference type="ARBA" id="ARBA00022630"/>
    </source>
</evidence>
<sequence>MKLNTIIIGAGPIGLTCGIEATKRNLSYLIIEKGCIVNSVFNYPVNMTFFSTSDRLEIGNVPFVSHGDKPTRREALEYYRRVVDAWKLKINTYEKVISIEKGVNHFNILTNKAKYVSGNVIISTGFFDYPNLLNVPGENLPKVFHYFKEAHPYAYKKVAVIGAGNSAVDVALETFRRGAEVTMIIREDKLKDSVKYWVKPDIENRIKEGSIKAFFISTVKEIKEDEIIFNSPEGLKSIPNDFVFAMTGYHPDYEFLSKAGIKFTSDENKIPVFNPETFETNIKGLYLAGVVCGGMETNKWFIENSRDHAEKIFNHITGKNS</sequence>
<dbReference type="Gene3D" id="3.50.50.60">
    <property type="entry name" value="FAD/NAD(P)-binding domain"/>
    <property type="match status" value="2"/>
</dbReference>
<evidence type="ECO:0000313" key="3">
    <source>
        <dbReference type="EMBL" id="HFI92584.1"/>
    </source>
</evidence>
<dbReference type="GO" id="GO:0016491">
    <property type="term" value="F:oxidoreductase activity"/>
    <property type="evidence" value="ECO:0007669"/>
    <property type="project" value="UniProtKB-KW"/>
</dbReference>
<dbReference type="SUPFAM" id="SSF51905">
    <property type="entry name" value="FAD/NAD(P)-binding domain"/>
    <property type="match status" value="1"/>
</dbReference>
<dbReference type="InterPro" id="IPR023856">
    <property type="entry name" value="Bdr"/>
</dbReference>
<organism evidence="3">
    <name type="scientific">Ignavibacterium album</name>
    <dbReference type="NCBI Taxonomy" id="591197"/>
    <lineage>
        <taxon>Bacteria</taxon>
        <taxon>Pseudomonadati</taxon>
        <taxon>Ignavibacteriota</taxon>
        <taxon>Ignavibacteria</taxon>
        <taxon>Ignavibacteriales</taxon>
        <taxon>Ignavibacteriaceae</taxon>
        <taxon>Ignavibacterium</taxon>
    </lineage>
</organism>
<dbReference type="NCBIfam" id="TIGR04018">
    <property type="entry name" value="Bthiol_YpdA"/>
    <property type="match status" value="1"/>
</dbReference>
<dbReference type="PRINTS" id="PR00368">
    <property type="entry name" value="FADPNR"/>
</dbReference>
<proteinExistence type="predicted"/>
<dbReference type="InterPro" id="IPR050097">
    <property type="entry name" value="Ferredoxin-NADP_redctase_2"/>
</dbReference>
<accession>A0A7V3E8S6</accession>
<gene>
    <name evidence="3" type="primary">ypdA</name>
    <name evidence="3" type="ORF">ENS31_13785</name>
</gene>
<dbReference type="InterPro" id="IPR036188">
    <property type="entry name" value="FAD/NAD-bd_sf"/>
</dbReference>
<dbReference type="PRINTS" id="PR00469">
    <property type="entry name" value="PNDRDTASEII"/>
</dbReference>
<reference evidence="3" key="1">
    <citation type="journal article" date="2020" name="mSystems">
        <title>Genome- and Community-Level Interaction Insights into Carbon Utilization and Element Cycling Functions of Hydrothermarchaeota in Hydrothermal Sediment.</title>
        <authorList>
            <person name="Zhou Z."/>
            <person name="Liu Y."/>
            <person name="Xu W."/>
            <person name="Pan J."/>
            <person name="Luo Z.H."/>
            <person name="Li M."/>
        </authorList>
    </citation>
    <scope>NUCLEOTIDE SEQUENCE [LARGE SCALE GENOMIC DNA]</scope>
    <source>
        <strain evidence="3">SpSt-479</strain>
    </source>
</reference>
<keyword evidence="2" id="KW-0560">Oxidoreductase</keyword>
<dbReference type="PANTHER" id="PTHR48105">
    <property type="entry name" value="THIOREDOXIN REDUCTASE 1-RELATED-RELATED"/>
    <property type="match status" value="1"/>
</dbReference>
<evidence type="ECO:0000256" key="2">
    <source>
        <dbReference type="ARBA" id="ARBA00023002"/>
    </source>
</evidence>